<dbReference type="OrthoDB" id="10260894at2759"/>
<feature type="domain" description="Fibronectin type-III" evidence="13">
    <location>
        <begin position="179"/>
        <end position="284"/>
    </location>
</feature>
<dbReference type="PANTHER" id="PTHR24342">
    <property type="entry name" value="SERINE/THREONINE-PROTEIN KINASE 17"/>
    <property type="match status" value="1"/>
</dbReference>
<dbReference type="PROSITE" id="PS50835">
    <property type="entry name" value="IG_LIKE"/>
    <property type="match status" value="1"/>
</dbReference>
<feature type="binding site" evidence="9">
    <location>
        <position position="337"/>
    </location>
    <ligand>
        <name>ATP</name>
        <dbReference type="ChEBI" id="CHEBI:30616"/>
    </ligand>
</feature>
<dbReference type="InterPro" id="IPR003961">
    <property type="entry name" value="FN3_dom"/>
</dbReference>
<dbReference type="GO" id="GO:0005524">
    <property type="term" value="F:ATP binding"/>
    <property type="evidence" value="ECO:0007669"/>
    <property type="project" value="UniProtKB-UniRule"/>
</dbReference>
<dbReference type="InterPro" id="IPR013783">
    <property type="entry name" value="Ig-like_fold"/>
</dbReference>
<dbReference type="PROSITE" id="PS50853">
    <property type="entry name" value="FN3"/>
    <property type="match status" value="1"/>
</dbReference>
<dbReference type="SUPFAM" id="SSF49265">
    <property type="entry name" value="Fibronectin type III"/>
    <property type="match status" value="1"/>
</dbReference>
<dbReference type="PANTHER" id="PTHR24342:SF20">
    <property type="entry name" value="MYOSIN LIGHT CHAIN KINASE, SMOOTH MUSCLE"/>
    <property type="match status" value="1"/>
</dbReference>
<comment type="caution">
    <text evidence="14">The sequence shown here is derived from an EMBL/GenBank/DDBJ whole genome shotgun (WGS) entry which is preliminary data.</text>
</comment>
<dbReference type="SMART" id="SM00408">
    <property type="entry name" value="IGc2"/>
    <property type="match status" value="1"/>
</dbReference>
<dbReference type="GO" id="GO:0005634">
    <property type="term" value="C:nucleus"/>
    <property type="evidence" value="ECO:0007669"/>
    <property type="project" value="TreeGrafter"/>
</dbReference>
<dbReference type="FunFam" id="2.60.40.10:FF:000107">
    <property type="entry name" value="Myosin, light chain kinase a"/>
    <property type="match status" value="1"/>
</dbReference>
<comment type="similarity">
    <text evidence="1">Belongs to the protein kinase superfamily. CAMK Ser/Thr protein kinase family.</text>
</comment>
<evidence type="ECO:0000313" key="14">
    <source>
        <dbReference type="EMBL" id="KNC21869.1"/>
    </source>
</evidence>
<organism evidence="14 15">
    <name type="scientific">Lucilia cuprina</name>
    <name type="common">Green bottle fly</name>
    <name type="synonym">Australian sheep blowfly</name>
    <dbReference type="NCBI Taxonomy" id="7375"/>
    <lineage>
        <taxon>Eukaryota</taxon>
        <taxon>Metazoa</taxon>
        <taxon>Ecdysozoa</taxon>
        <taxon>Arthropoda</taxon>
        <taxon>Hexapoda</taxon>
        <taxon>Insecta</taxon>
        <taxon>Pterygota</taxon>
        <taxon>Neoptera</taxon>
        <taxon>Endopterygota</taxon>
        <taxon>Diptera</taxon>
        <taxon>Brachycera</taxon>
        <taxon>Muscomorpha</taxon>
        <taxon>Oestroidea</taxon>
        <taxon>Calliphoridae</taxon>
        <taxon>Luciliinae</taxon>
        <taxon>Lucilia</taxon>
    </lineage>
</organism>
<evidence type="ECO:0000259" key="13">
    <source>
        <dbReference type="PROSITE" id="PS50853"/>
    </source>
</evidence>
<evidence type="ECO:0000313" key="15">
    <source>
        <dbReference type="Proteomes" id="UP000037069"/>
    </source>
</evidence>
<dbReference type="GO" id="GO:0004674">
    <property type="term" value="F:protein serine/threonine kinase activity"/>
    <property type="evidence" value="ECO:0007669"/>
    <property type="project" value="UniProtKB-KW"/>
</dbReference>
<dbReference type="FunFam" id="1.10.510.10:FF:000175">
    <property type="entry name" value="Myosin light chain kinase, smooth muscle"/>
    <property type="match status" value="1"/>
</dbReference>
<accession>A0A0L0BRQ2</accession>
<dbReference type="GO" id="GO:0030154">
    <property type="term" value="P:cell differentiation"/>
    <property type="evidence" value="ECO:0007669"/>
    <property type="project" value="UniProtKB-ARBA"/>
</dbReference>
<dbReference type="SMART" id="SM00220">
    <property type="entry name" value="S_TKc"/>
    <property type="match status" value="1"/>
</dbReference>
<dbReference type="Pfam" id="PF00069">
    <property type="entry name" value="Pkinase"/>
    <property type="match status" value="1"/>
</dbReference>
<dbReference type="InterPro" id="IPR000719">
    <property type="entry name" value="Prot_kinase_dom"/>
</dbReference>
<evidence type="ECO:0000256" key="5">
    <source>
        <dbReference type="ARBA" id="ARBA00022741"/>
    </source>
</evidence>
<dbReference type="Pfam" id="PF07679">
    <property type="entry name" value="I-set"/>
    <property type="match status" value="1"/>
</dbReference>
<evidence type="ECO:0000256" key="1">
    <source>
        <dbReference type="ARBA" id="ARBA00006692"/>
    </source>
</evidence>
<protein>
    <recommendedName>
        <fullName evidence="16">Myosin light chain kinase, smooth muscle</fullName>
    </recommendedName>
</protein>
<dbReference type="PROSITE" id="PS00107">
    <property type="entry name" value="PROTEIN_KINASE_ATP"/>
    <property type="match status" value="1"/>
</dbReference>
<keyword evidence="8" id="KW-0393">Immunoglobulin domain</keyword>
<keyword evidence="5 9" id="KW-0547">Nucleotide-binding</keyword>
<dbReference type="PROSITE" id="PS50011">
    <property type="entry name" value="PROTEIN_KINASE_DOM"/>
    <property type="match status" value="1"/>
</dbReference>
<evidence type="ECO:0000256" key="7">
    <source>
        <dbReference type="ARBA" id="ARBA00022840"/>
    </source>
</evidence>
<dbReference type="Gene3D" id="2.60.40.10">
    <property type="entry name" value="Immunoglobulins"/>
    <property type="match status" value="2"/>
</dbReference>
<keyword evidence="2" id="KW-0723">Serine/threonine-protein kinase</keyword>
<dbReference type="PROSITE" id="PS00108">
    <property type="entry name" value="PROTEIN_KINASE_ST"/>
    <property type="match status" value="1"/>
</dbReference>
<dbReference type="GO" id="GO:0009653">
    <property type="term" value="P:anatomical structure morphogenesis"/>
    <property type="evidence" value="ECO:0007669"/>
    <property type="project" value="UniProtKB-ARBA"/>
</dbReference>
<dbReference type="EMBL" id="JRES01001578">
    <property type="protein sequence ID" value="KNC21869.1"/>
    <property type="molecule type" value="Genomic_DNA"/>
</dbReference>
<name>A0A0L0BRQ2_LUCCU</name>
<keyword evidence="15" id="KW-1185">Reference proteome</keyword>
<dbReference type="CDD" id="cd00063">
    <property type="entry name" value="FN3"/>
    <property type="match status" value="1"/>
</dbReference>
<dbReference type="InterPro" id="IPR036116">
    <property type="entry name" value="FN3_sf"/>
</dbReference>
<evidence type="ECO:0000256" key="9">
    <source>
        <dbReference type="PROSITE-ProRule" id="PRU10141"/>
    </source>
</evidence>
<dbReference type="InterPro" id="IPR013098">
    <property type="entry name" value="Ig_I-set"/>
</dbReference>
<feature type="domain" description="Protein kinase" evidence="11">
    <location>
        <begin position="307"/>
        <end position="563"/>
    </location>
</feature>
<dbReference type="SMART" id="SM00060">
    <property type="entry name" value="FN3"/>
    <property type="match status" value="1"/>
</dbReference>
<feature type="compositionally biased region" description="Basic and acidic residues" evidence="10">
    <location>
        <begin position="926"/>
        <end position="935"/>
    </location>
</feature>
<feature type="compositionally biased region" description="Low complexity" evidence="10">
    <location>
        <begin position="889"/>
        <end position="907"/>
    </location>
</feature>
<reference evidence="14 15" key="1">
    <citation type="journal article" date="2015" name="Nat. Commun.">
        <title>Lucilia cuprina genome unlocks parasitic fly biology to underpin future interventions.</title>
        <authorList>
            <person name="Anstead C.A."/>
            <person name="Korhonen P.K."/>
            <person name="Young N.D."/>
            <person name="Hall R.S."/>
            <person name="Jex A.R."/>
            <person name="Murali S.C."/>
            <person name="Hughes D.S."/>
            <person name="Lee S.F."/>
            <person name="Perry T."/>
            <person name="Stroehlein A.J."/>
            <person name="Ansell B.R."/>
            <person name="Breugelmans B."/>
            <person name="Hofmann A."/>
            <person name="Qu J."/>
            <person name="Dugan S."/>
            <person name="Lee S.L."/>
            <person name="Chao H."/>
            <person name="Dinh H."/>
            <person name="Han Y."/>
            <person name="Doddapaneni H.V."/>
            <person name="Worley K.C."/>
            <person name="Muzny D.M."/>
            <person name="Ioannidis P."/>
            <person name="Waterhouse R.M."/>
            <person name="Zdobnov E.M."/>
            <person name="James P.J."/>
            <person name="Bagnall N.H."/>
            <person name="Kotze A.C."/>
            <person name="Gibbs R.A."/>
            <person name="Richards S."/>
            <person name="Batterham P."/>
            <person name="Gasser R.B."/>
        </authorList>
    </citation>
    <scope>NUCLEOTIDE SEQUENCE [LARGE SCALE GENOMIC DNA]</scope>
    <source>
        <strain evidence="14 15">LS</strain>
        <tissue evidence="14">Full body</tissue>
    </source>
</reference>
<dbReference type="InterPro" id="IPR017441">
    <property type="entry name" value="Protein_kinase_ATP_BS"/>
</dbReference>
<sequence>MVKLESSSTDGLCILHINNVTLAHSGEVQLVVTHPGKPHSSLKSYTSLAVIPRSTTALKVLESTEIPIDLKTDLSQNHKNKERPQPAYILEGPKDCTALIGGCVRLSVIFEGLPKPQVRWFKASRPIVETSNIIINTSTRKSILQISDIVTDDSGKYTVEVMNEFGNDVAVASVAVEGPPEPPSGKPSISQGPDRVSIAWCGPPYDGGCMITGFIIEMQELLTSSDNENEAAWLEIASVVDSLAYTVKDLKPLCTYRFRVRAENVHGRSEPGLPSDLVHVTEENEDLNDDFQKSISIKAGGDFKNRFDILEELGKGRFGIVYKVQEKDEPKRICAAKIIKCIKSRDRVKVQEEISIMRSLKHPKLLQLAASFESSREIVMVMEYITGGELFERVVADDFTLTERDCVLFVRQVCEGVAYMHSQSIVHLDLKPENIMCKTRTCHQIKIIDFGLAQRLNTGSPVRVLFGTPEFIPPEIISYEPIGFQSDMWSVGVICYVLLSGLSPFMGDSDVETFSNITRADYDFDDDAFDCVSQQAKDFISNLLVHRKEDRWTAEQCLESAWLKQGHQDDNLSNKKICTDKLKKFIIRRKWQKTGNAIRALGRMATLSASRRNSVASNAGSVSNSPRPSVSGVTILNPNISVQMGSLHEEDDDFSIELPSSELKRRNPTVLHKSQCSERSDSGYSECSNCSASGTIQCQCSSNNKDSVDQVTNEDLSLSVPHDLLKLKLEEIAHQADSNIEEVKLELVVPNEKCPQLDDNQNELKSLNIVNTDEKIIPIVEEQLDVLNKELNPSTQPIMRSDFTNTIQMRKKSLENSLQKDKQLKPVSKSMLFEQPGKVSMLKNKFSNMQSQVSSNFNITTTTFAKSKDCMDVLKLKRNIVTEACPNKTTSSSTSSTSSLHTQYSTSLPNSPIPPRKTNASSAFRLSDRVREVTDRLAQQQTVCTEARRMQKSPSPNRKKILSP</sequence>
<dbReference type="SUPFAM" id="SSF56112">
    <property type="entry name" value="Protein kinase-like (PK-like)"/>
    <property type="match status" value="1"/>
</dbReference>
<dbReference type="Pfam" id="PF00041">
    <property type="entry name" value="fn3"/>
    <property type="match status" value="1"/>
</dbReference>
<dbReference type="InterPro" id="IPR003598">
    <property type="entry name" value="Ig_sub2"/>
</dbReference>
<evidence type="ECO:0000256" key="4">
    <source>
        <dbReference type="ARBA" id="ARBA00022737"/>
    </source>
</evidence>
<evidence type="ECO:0000256" key="2">
    <source>
        <dbReference type="ARBA" id="ARBA00022527"/>
    </source>
</evidence>
<feature type="domain" description="Ig-like" evidence="12">
    <location>
        <begin position="86"/>
        <end position="177"/>
    </location>
</feature>
<dbReference type="InterPro" id="IPR011009">
    <property type="entry name" value="Kinase-like_dom_sf"/>
</dbReference>
<dbReference type="InterPro" id="IPR036179">
    <property type="entry name" value="Ig-like_dom_sf"/>
</dbReference>
<evidence type="ECO:0000256" key="10">
    <source>
        <dbReference type="SAM" id="MobiDB-lite"/>
    </source>
</evidence>
<feature type="region of interest" description="Disordered" evidence="10">
    <location>
        <begin position="886"/>
        <end position="964"/>
    </location>
</feature>
<dbReference type="Gene3D" id="1.10.510.10">
    <property type="entry name" value="Transferase(Phosphotransferase) domain 1"/>
    <property type="match status" value="1"/>
</dbReference>
<evidence type="ECO:0000256" key="8">
    <source>
        <dbReference type="ARBA" id="ARBA00023319"/>
    </source>
</evidence>
<dbReference type="InterPro" id="IPR007110">
    <property type="entry name" value="Ig-like_dom"/>
</dbReference>
<dbReference type="InterPro" id="IPR008271">
    <property type="entry name" value="Ser/Thr_kinase_AS"/>
</dbReference>
<gene>
    <name evidence="14" type="ORF">FF38_03164</name>
</gene>
<evidence type="ECO:0000259" key="12">
    <source>
        <dbReference type="PROSITE" id="PS50835"/>
    </source>
</evidence>
<proteinExistence type="inferred from homology"/>
<evidence type="ECO:0000259" key="11">
    <source>
        <dbReference type="PROSITE" id="PS50011"/>
    </source>
</evidence>
<dbReference type="InterPro" id="IPR003599">
    <property type="entry name" value="Ig_sub"/>
</dbReference>
<dbReference type="SUPFAM" id="SSF48726">
    <property type="entry name" value="Immunoglobulin"/>
    <property type="match status" value="1"/>
</dbReference>
<keyword evidence="3" id="KW-0808">Transferase</keyword>
<evidence type="ECO:0000256" key="3">
    <source>
        <dbReference type="ARBA" id="ARBA00022679"/>
    </source>
</evidence>
<dbReference type="Gene3D" id="3.30.200.20">
    <property type="entry name" value="Phosphorylase Kinase, domain 1"/>
    <property type="match status" value="1"/>
</dbReference>
<keyword evidence="7 9" id="KW-0067">ATP-binding</keyword>
<dbReference type="FunFam" id="3.30.200.20:FF:000042">
    <property type="entry name" value="Aurora kinase A"/>
    <property type="match status" value="1"/>
</dbReference>
<dbReference type="STRING" id="7375.A0A0L0BRQ2"/>
<dbReference type="GO" id="GO:0035556">
    <property type="term" value="P:intracellular signal transduction"/>
    <property type="evidence" value="ECO:0007669"/>
    <property type="project" value="TreeGrafter"/>
</dbReference>
<evidence type="ECO:0008006" key="16">
    <source>
        <dbReference type="Google" id="ProtNLM"/>
    </source>
</evidence>
<dbReference type="GO" id="GO:0043065">
    <property type="term" value="P:positive regulation of apoptotic process"/>
    <property type="evidence" value="ECO:0007669"/>
    <property type="project" value="TreeGrafter"/>
</dbReference>
<keyword evidence="6" id="KW-0418">Kinase</keyword>
<evidence type="ECO:0000256" key="6">
    <source>
        <dbReference type="ARBA" id="ARBA00022777"/>
    </source>
</evidence>
<dbReference type="Proteomes" id="UP000037069">
    <property type="component" value="Unassembled WGS sequence"/>
</dbReference>
<dbReference type="AlphaFoldDB" id="A0A0L0BRQ2"/>
<keyword evidence="4" id="KW-0677">Repeat</keyword>
<dbReference type="SMART" id="SM00409">
    <property type="entry name" value="IG"/>
    <property type="match status" value="1"/>
</dbReference>